<reference evidence="1 2" key="1">
    <citation type="submission" date="2019-09" db="EMBL/GenBank/DDBJ databases">
        <authorList>
            <person name="Depoorter E."/>
        </authorList>
    </citation>
    <scope>NUCLEOTIDE SEQUENCE [LARGE SCALE GENOMIC DNA]</scope>
    <source>
        <strain evidence="1">R-18112</strain>
    </source>
</reference>
<dbReference type="Proteomes" id="UP000494274">
    <property type="component" value="Unassembled WGS sequence"/>
</dbReference>
<accession>A0A6P2WQN5</accession>
<sequence>MGFVCFVKGACAGAVMVRRISSTALPTSEVCGAGERYSRRAVLRCAIGRPEQSRSPWWRPAACAGDVASVIQTRRAAAGRGYRAPDLLSTIGRAARRRGQRVRVFRTRTAPSGATFTRPASAFRGSLYATRVRARAIHVARSACLPWDHPGPPGPLFRKTFLYCLYFRACNNYKSSPGGPGGPSPMGIRVWQGTTRILQDGLDGPAGLFPYPNSSGAIVSARAAVP</sequence>
<name>A0A6P2WQN5_BURL3</name>
<dbReference type="EMBL" id="CABVQI010000011">
    <property type="protein sequence ID" value="VWC99080.1"/>
    <property type="molecule type" value="Genomic_DNA"/>
</dbReference>
<protein>
    <submittedName>
        <fullName evidence="1">Uncharacterized protein</fullName>
    </submittedName>
</protein>
<evidence type="ECO:0000313" key="2">
    <source>
        <dbReference type="Proteomes" id="UP000494274"/>
    </source>
</evidence>
<proteinExistence type="predicted"/>
<gene>
    <name evidence="1" type="ORF">BLA18112_03862</name>
</gene>
<organism evidence="1 2">
    <name type="scientific">Burkholderia lata (strain ATCC 17760 / DSM 23089 / LMG 22485 / NCIMB 9086 / R18194 / 383)</name>
    <dbReference type="NCBI Taxonomy" id="482957"/>
    <lineage>
        <taxon>Bacteria</taxon>
        <taxon>Pseudomonadati</taxon>
        <taxon>Pseudomonadota</taxon>
        <taxon>Betaproteobacteria</taxon>
        <taxon>Burkholderiales</taxon>
        <taxon>Burkholderiaceae</taxon>
        <taxon>Burkholderia</taxon>
        <taxon>Burkholderia cepacia complex</taxon>
    </lineage>
</organism>
<evidence type="ECO:0000313" key="1">
    <source>
        <dbReference type="EMBL" id="VWC99080.1"/>
    </source>
</evidence>
<dbReference type="AlphaFoldDB" id="A0A6P2WQN5"/>